<sequence length="68" mass="7216">MWKRDTVDQMGRDAARILFGLISFFVGAALLLALGYAGYFLITAVSTPIAILIGAIIIAFAIVVAASR</sequence>
<evidence type="ECO:0000313" key="2">
    <source>
        <dbReference type="EMBL" id="AXK41881.1"/>
    </source>
</evidence>
<dbReference type="Proteomes" id="UP000254508">
    <property type="component" value="Chromosome"/>
</dbReference>
<dbReference type="EMBL" id="CP031357">
    <property type="protein sequence ID" value="AXK41881.1"/>
    <property type="molecule type" value="Genomic_DNA"/>
</dbReference>
<evidence type="ECO:0000256" key="1">
    <source>
        <dbReference type="SAM" id="Phobius"/>
    </source>
</evidence>
<keyword evidence="1" id="KW-1133">Transmembrane helix</keyword>
<keyword evidence="1" id="KW-0472">Membrane</keyword>
<reference evidence="3" key="1">
    <citation type="submission" date="2018-07" db="EMBL/GenBank/DDBJ databases">
        <title>Genome sequence of Erythrobacter strain YH-07, an antagonistic bacterium isolated from Yellow Sea.</title>
        <authorList>
            <person name="Tang T."/>
            <person name="Liu Q."/>
            <person name="Sun X."/>
        </authorList>
    </citation>
    <scope>NUCLEOTIDE SEQUENCE [LARGE SCALE GENOMIC DNA]</scope>
    <source>
        <strain evidence="3">YH-07</strain>
    </source>
</reference>
<feature type="transmembrane region" description="Helical" evidence="1">
    <location>
        <begin position="48"/>
        <end position="66"/>
    </location>
</feature>
<gene>
    <name evidence="2" type="ORF">DVR09_05570</name>
</gene>
<organism evidence="2 3">
    <name type="scientific">Erythrobacter aureus</name>
    <dbReference type="NCBI Taxonomy" id="2182384"/>
    <lineage>
        <taxon>Bacteria</taxon>
        <taxon>Pseudomonadati</taxon>
        <taxon>Pseudomonadota</taxon>
        <taxon>Alphaproteobacteria</taxon>
        <taxon>Sphingomonadales</taxon>
        <taxon>Erythrobacteraceae</taxon>
        <taxon>Erythrobacter/Porphyrobacter group</taxon>
        <taxon>Erythrobacter</taxon>
    </lineage>
</organism>
<dbReference type="AlphaFoldDB" id="A0A345YD79"/>
<feature type="transmembrane region" description="Helical" evidence="1">
    <location>
        <begin position="21"/>
        <end position="42"/>
    </location>
</feature>
<name>A0A345YD79_9SPHN</name>
<keyword evidence="3" id="KW-1185">Reference proteome</keyword>
<proteinExistence type="predicted"/>
<protein>
    <submittedName>
        <fullName evidence="2">Uncharacterized protein</fullName>
    </submittedName>
</protein>
<accession>A0A345YD79</accession>
<keyword evidence="1" id="KW-0812">Transmembrane</keyword>
<evidence type="ECO:0000313" key="3">
    <source>
        <dbReference type="Proteomes" id="UP000254508"/>
    </source>
</evidence>
<dbReference type="KEGG" id="err:DVR09_05570"/>